<name>M2PUN8_CERS8</name>
<dbReference type="OrthoDB" id="5522061at2759"/>
<organism evidence="1 2">
    <name type="scientific">Ceriporiopsis subvermispora (strain B)</name>
    <name type="common">White-rot fungus</name>
    <name type="synonym">Gelatoporia subvermispora</name>
    <dbReference type="NCBI Taxonomy" id="914234"/>
    <lineage>
        <taxon>Eukaryota</taxon>
        <taxon>Fungi</taxon>
        <taxon>Dikarya</taxon>
        <taxon>Basidiomycota</taxon>
        <taxon>Agaricomycotina</taxon>
        <taxon>Agaricomycetes</taxon>
        <taxon>Polyporales</taxon>
        <taxon>Gelatoporiaceae</taxon>
        <taxon>Gelatoporia</taxon>
    </lineage>
</organism>
<evidence type="ECO:0000313" key="1">
    <source>
        <dbReference type="EMBL" id="EMD40444.1"/>
    </source>
</evidence>
<keyword evidence="2" id="KW-1185">Reference proteome</keyword>
<dbReference type="AlphaFoldDB" id="M2PUN8"/>
<evidence type="ECO:0000313" key="2">
    <source>
        <dbReference type="Proteomes" id="UP000016930"/>
    </source>
</evidence>
<reference evidence="1 2" key="1">
    <citation type="journal article" date="2012" name="Proc. Natl. Acad. Sci. U.S.A.">
        <title>Comparative genomics of Ceriporiopsis subvermispora and Phanerochaete chrysosporium provide insight into selective ligninolysis.</title>
        <authorList>
            <person name="Fernandez-Fueyo E."/>
            <person name="Ruiz-Duenas F.J."/>
            <person name="Ferreira P."/>
            <person name="Floudas D."/>
            <person name="Hibbett D.S."/>
            <person name="Canessa P."/>
            <person name="Larrondo L.F."/>
            <person name="James T.Y."/>
            <person name="Seelenfreund D."/>
            <person name="Lobos S."/>
            <person name="Polanco R."/>
            <person name="Tello M."/>
            <person name="Honda Y."/>
            <person name="Watanabe T."/>
            <person name="Watanabe T."/>
            <person name="Ryu J.S."/>
            <person name="Kubicek C.P."/>
            <person name="Schmoll M."/>
            <person name="Gaskell J."/>
            <person name="Hammel K.E."/>
            <person name="St John F.J."/>
            <person name="Vanden Wymelenberg A."/>
            <person name="Sabat G."/>
            <person name="Splinter BonDurant S."/>
            <person name="Syed K."/>
            <person name="Yadav J.S."/>
            <person name="Doddapaneni H."/>
            <person name="Subramanian V."/>
            <person name="Lavin J.L."/>
            <person name="Oguiza J.A."/>
            <person name="Perez G."/>
            <person name="Pisabarro A.G."/>
            <person name="Ramirez L."/>
            <person name="Santoyo F."/>
            <person name="Master E."/>
            <person name="Coutinho P.M."/>
            <person name="Henrissat B."/>
            <person name="Lombard V."/>
            <person name="Magnuson J.K."/>
            <person name="Kuees U."/>
            <person name="Hori C."/>
            <person name="Igarashi K."/>
            <person name="Samejima M."/>
            <person name="Held B.W."/>
            <person name="Barry K.W."/>
            <person name="LaButti K.M."/>
            <person name="Lapidus A."/>
            <person name="Lindquist E.A."/>
            <person name="Lucas S.M."/>
            <person name="Riley R."/>
            <person name="Salamov A.A."/>
            <person name="Hoffmeister D."/>
            <person name="Schwenk D."/>
            <person name="Hadar Y."/>
            <person name="Yarden O."/>
            <person name="de Vries R.P."/>
            <person name="Wiebenga A."/>
            <person name="Stenlid J."/>
            <person name="Eastwood D."/>
            <person name="Grigoriev I.V."/>
            <person name="Berka R.M."/>
            <person name="Blanchette R.A."/>
            <person name="Kersten P."/>
            <person name="Martinez A.T."/>
            <person name="Vicuna R."/>
            <person name="Cullen D."/>
        </authorList>
    </citation>
    <scope>NUCLEOTIDE SEQUENCE [LARGE SCALE GENOMIC DNA]</scope>
    <source>
        <strain evidence="1 2">B</strain>
    </source>
</reference>
<sequence>MFSRRGGLQLARLAASQRVQQSTASRLKSILRPNDVTHETDSYGIPAHPTWSVNDLLSSYPQPTIPPSTLKRLHELSALIPPEEGTLAHAKLTQGLEGLVRLVEAVKLVDTSEVEIWAEGKGIKLDAAMDTPDDSVSGQALLKHSSRTRDGFYVVDADKRRI</sequence>
<evidence type="ECO:0008006" key="3">
    <source>
        <dbReference type="Google" id="ProtNLM"/>
    </source>
</evidence>
<gene>
    <name evidence="1" type="ORF">CERSUDRAFT_43945</name>
</gene>
<dbReference type="Proteomes" id="UP000016930">
    <property type="component" value="Unassembled WGS sequence"/>
</dbReference>
<accession>M2PUN8</accession>
<protein>
    <recommendedName>
        <fullName evidence="3">Glutamyl-tRNA(Gln) amidotransferase subunit F, mitochondrial</fullName>
    </recommendedName>
</protein>
<proteinExistence type="predicted"/>
<dbReference type="HOGENOM" id="CLU_108161_0_0_1"/>
<dbReference type="EMBL" id="KB445792">
    <property type="protein sequence ID" value="EMD40444.1"/>
    <property type="molecule type" value="Genomic_DNA"/>
</dbReference>